<name>A0A3B4AK05_9GOBI</name>
<organism evidence="1 2">
    <name type="scientific">Periophthalmus magnuspinnatus</name>
    <dbReference type="NCBI Taxonomy" id="409849"/>
    <lineage>
        <taxon>Eukaryota</taxon>
        <taxon>Metazoa</taxon>
        <taxon>Chordata</taxon>
        <taxon>Craniata</taxon>
        <taxon>Vertebrata</taxon>
        <taxon>Euteleostomi</taxon>
        <taxon>Actinopterygii</taxon>
        <taxon>Neopterygii</taxon>
        <taxon>Teleostei</taxon>
        <taxon>Neoteleostei</taxon>
        <taxon>Acanthomorphata</taxon>
        <taxon>Gobiaria</taxon>
        <taxon>Gobiiformes</taxon>
        <taxon>Gobioidei</taxon>
        <taxon>Gobiidae</taxon>
        <taxon>Oxudercinae</taxon>
        <taxon>Periophthalmus</taxon>
    </lineage>
</organism>
<protein>
    <submittedName>
        <fullName evidence="1">Uncharacterized protein</fullName>
    </submittedName>
</protein>
<dbReference type="AlphaFoldDB" id="A0A3B4AK05"/>
<keyword evidence="2" id="KW-1185">Reference proteome</keyword>
<dbReference type="PANTHER" id="PTHR34488">
    <property type="entry name" value="SI:CH211-245H14.1-RELATED"/>
    <property type="match status" value="1"/>
</dbReference>
<evidence type="ECO:0000313" key="2">
    <source>
        <dbReference type="Proteomes" id="UP000261520"/>
    </source>
</evidence>
<dbReference type="Proteomes" id="UP000261520">
    <property type="component" value="Unplaced"/>
</dbReference>
<accession>A0A3B4AK05</accession>
<dbReference type="Ensembl" id="ENSPMGT00000018636.1">
    <property type="protein sequence ID" value="ENSPMGP00000017457.1"/>
    <property type="gene ID" value="ENSPMGG00000014294.1"/>
</dbReference>
<reference evidence="1" key="1">
    <citation type="submission" date="2025-08" db="UniProtKB">
        <authorList>
            <consortium name="Ensembl"/>
        </authorList>
    </citation>
    <scope>IDENTIFICATION</scope>
</reference>
<reference evidence="1" key="2">
    <citation type="submission" date="2025-09" db="UniProtKB">
        <authorList>
            <consortium name="Ensembl"/>
        </authorList>
    </citation>
    <scope>IDENTIFICATION</scope>
</reference>
<sequence>AKHCQKHFKKKYKLYLKSTFSFSFTSRLGSDINEAESCMPERPVVLVVLHHTFQKDYMTPRSRGIVQKLNVVLAVDMLFHNGALLDCAQNHLAWDELSQFIRVKQLLLTDQENSNNNIKANAPHQHTMYTTHSLYRQL</sequence>
<dbReference type="PANTHER" id="PTHR34488:SF1">
    <property type="entry name" value="SI:CH211-245H14.1-RELATED"/>
    <property type="match status" value="1"/>
</dbReference>
<proteinExistence type="predicted"/>
<evidence type="ECO:0000313" key="1">
    <source>
        <dbReference type="Ensembl" id="ENSPMGP00000017457.1"/>
    </source>
</evidence>